<dbReference type="SUPFAM" id="SSF54593">
    <property type="entry name" value="Glyoxalase/Bleomycin resistance protein/Dihydroxybiphenyl dioxygenase"/>
    <property type="match status" value="1"/>
</dbReference>
<dbReference type="CDD" id="cd07246">
    <property type="entry name" value="VOC_like"/>
    <property type="match status" value="1"/>
</dbReference>
<dbReference type="EMBL" id="JYMX02000080">
    <property type="protein sequence ID" value="MCW3717500.1"/>
    <property type="molecule type" value="Genomic_DNA"/>
</dbReference>
<evidence type="ECO:0000313" key="2">
    <source>
        <dbReference type="EMBL" id="MCW3717500.1"/>
    </source>
</evidence>
<proteinExistence type="predicted"/>
<dbReference type="PANTHER" id="PTHR34109">
    <property type="entry name" value="BNAUNNG04460D PROTEIN-RELATED"/>
    <property type="match status" value="1"/>
</dbReference>
<evidence type="ECO:0000313" key="5">
    <source>
        <dbReference type="Proteomes" id="UP000191686"/>
    </source>
</evidence>
<reference evidence="2" key="1">
    <citation type="submission" date="2015-02" db="EMBL/GenBank/DDBJ databases">
        <authorList>
            <person name="Patil P.P."/>
            <person name="Midha S."/>
            <person name="Mali S."/>
            <person name="Gautam V."/>
            <person name="Dash L."/>
            <person name="Kumar S."/>
            <person name="Shastri J."/>
            <person name="Singhal L."/>
            <person name="Patil P.B."/>
        </authorList>
    </citation>
    <scope>NUCLEOTIDE SEQUENCE</scope>
    <source>
        <strain evidence="2">BC-19</strain>
    </source>
</reference>
<dbReference type="Proteomes" id="UP000188543">
    <property type="component" value="Unassembled WGS sequence"/>
</dbReference>
<dbReference type="PROSITE" id="PS51819">
    <property type="entry name" value="VOC"/>
    <property type="match status" value="1"/>
</dbReference>
<dbReference type="Gene3D" id="3.30.720.110">
    <property type="match status" value="1"/>
</dbReference>
<reference evidence="2" key="5">
    <citation type="submission" date="2021-09" db="EMBL/GenBank/DDBJ databases">
        <authorList>
            <person name="Saroha T."/>
            <person name="Patil P."/>
            <person name="Gautam D.V."/>
            <person name="Patil D.P.B."/>
        </authorList>
    </citation>
    <scope>NUCLEOTIDE SEQUENCE</scope>
    <source>
        <strain evidence="2">BC-19</strain>
    </source>
</reference>
<dbReference type="OrthoDB" id="9806868at2"/>
<gene>
    <name evidence="3" type="ORF">A8E72_11570</name>
    <name evidence="2" type="ORF">UE95_040190</name>
</gene>
<dbReference type="Proteomes" id="UP000191686">
    <property type="component" value="Unassembled WGS sequence"/>
</dbReference>
<dbReference type="Pfam" id="PF00903">
    <property type="entry name" value="Glyoxalase"/>
    <property type="match status" value="1"/>
</dbReference>
<feature type="domain" description="VOC" evidence="1">
    <location>
        <begin position="2"/>
        <end position="127"/>
    </location>
</feature>
<protein>
    <submittedName>
        <fullName evidence="3">Glyxoylase</fullName>
    </submittedName>
    <submittedName>
        <fullName evidence="2">VOC family protein</fullName>
    </submittedName>
</protein>
<evidence type="ECO:0000313" key="4">
    <source>
        <dbReference type="Proteomes" id="UP000188543"/>
    </source>
</evidence>
<comment type="caution">
    <text evidence="3">The sequence shown here is derived from an EMBL/GenBank/DDBJ whole genome shotgun (WGS) entry which is preliminary data.</text>
</comment>
<sequence>MAIHEVFPYLRAKSAEDAIAFYAKAFGAQEKFRLVEPSGRIGHAELQLGPCTLMISDEFPEYDLFALDPDGNAPMVLHLHVDDADATIAAAVAAGARVTRALQDQFYGERSGRIRDPFGYDWLIGHTIEAVEPDEMQRRYTALMSGDQ</sequence>
<reference evidence="3 4" key="2">
    <citation type="submission" date="2016-08" db="EMBL/GenBank/DDBJ databases">
        <authorList>
            <person name="Seilhamer J.J."/>
        </authorList>
    </citation>
    <scope>NUCLEOTIDE SEQUENCE [LARGE SCALE GENOMIC DNA]</scope>
    <source>
        <strain evidence="3 4">VC14762</strain>
    </source>
</reference>
<dbReference type="EMBL" id="MUTJ01000039">
    <property type="protein sequence ID" value="ONU87767.1"/>
    <property type="molecule type" value="Genomic_DNA"/>
</dbReference>
<organism evidence="3 4">
    <name type="scientific">Burkholderia cenocepacia</name>
    <dbReference type="NCBI Taxonomy" id="95486"/>
    <lineage>
        <taxon>Bacteria</taxon>
        <taxon>Pseudomonadati</taxon>
        <taxon>Pseudomonadota</taxon>
        <taxon>Betaproteobacteria</taxon>
        <taxon>Burkholderiales</taxon>
        <taxon>Burkholderiaceae</taxon>
        <taxon>Burkholderia</taxon>
        <taxon>Burkholderia cepacia complex</taxon>
    </lineage>
</organism>
<accession>A0A142PCF8</accession>
<dbReference type="RefSeq" id="WP_006484235.1">
    <property type="nucleotide sequence ID" value="NZ_CADETK010000020.1"/>
</dbReference>
<evidence type="ECO:0000313" key="3">
    <source>
        <dbReference type="EMBL" id="ONU87767.1"/>
    </source>
</evidence>
<evidence type="ECO:0000259" key="1">
    <source>
        <dbReference type="PROSITE" id="PS51819"/>
    </source>
</evidence>
<reference evidence="2 5" key="4">
    <citation type="journal article" date="2017" name="Front. Microbiol.">
        <title>Genomics Reveals a Unique Clone of Burkholderia cenocepacia Harboring an Actively Excising Novel Genomic Island.</title>
        <authorList>
            <person name="Patil P.P."/>
            <person name="Mali S."/>
            <person name="Midha S."/>
            <person name="Gautam V."/>
            <person name="Dash L."/>
            <person name="Kumar S."/>
            <person name="Shastri J."/>
            <person name="Singhal L."/>
            <person name="Patil P.B."/>
        </authorList>
    </citation>
    <scope>NUCLEOTIDE SEQUENCE [LARGE SCALE GENOMIC DNA]</scope>
    <source>
        <strain evidence="2 5">BC-19</strain>
    </source>
</reference>
<dbReference type="InterPro" id="IPR037523">
    <property type="entry name" value="VOC_core"/>
</dbReference>
<dbReference type="Gene3D" id="3.30.720.120">
    <property type="match status" value="1"/>
</dbReference>
<dbReference type="InterPro" id="IPR029068">
    <property type="entry name" value="Glyas_Bleomycin-R_OHBP_Dase"/>
</dbReference>
<dbReference type="AlphaFoldDB" id="A0A142PCF8"/>
<dbReference type="PANTHER" id="PTHR34109:SF1">
    <property type="entry name" value="VOC DOMAIN-CONTAINING PROTEIN"/>
    <property type="match status" value="1"/>
</dbReference>
<name>A0A142PCF8_9BURK</name>
<dbReference type="InterPro" id="IPR004360">
    <property type="entry name" value="Glyas_Fos-R_dOase_dom"/>
</dbReference>
<reference evidence="2 5" key="3">
    <citation type="journal article" date="2017" name="Front. Microbiol.">
        <title>Genomics reveals a unique clone of Burkholderia cenocepacia harbouring an actively excising novel genomic island.</title>
        <authorList>
            <person name="Patil P."/>
            <person name="Mali S."/>
            <person name="Midha S."/>
            <person name="Gautam V."/>
            <person name="Dash L."/>
            <person name="Kumar S."/>
            <person name="Shastri J."/>
            <person name="Singhal L."/>
            <person name="Patil P.B."/>
        </authorList>
    </citation>
    <scope>NUCLEOTIDE SEQUENCE [LARGE SCALE GENOMIC DNA]</scope>
    <source>
        <strain evidence="2 5">BC-19</strain>
    </source>
</reference>